<evidence type="ECO:0000259" key="7">
    <source>
        <dbReference type="Pfam" id="PF00122"/>
    </source>
</evidence>
<organism evidence="9 11">
    <name type="scientific">Didymodactylos carnosus</name>
    <dbReference type="NCBI Taxonomy" id="1234261"/>
    <lineage>
        <taxon>Eukaryota</taxon>
        <taxon>Metazoa</taxon>
        <taxon>Spiralia</taxon>
        <taxon>Gnathifera</taxon>
        <taxon>Rotifera</taxon>
        <taxon>Eurotatoria</taxon>
        <taxon>Bdelloidea</taxon>
        <taxon>Philodinida</taxon>
        <taxon>Philodinidae</taxon>
        <taxon>Didymodactylos</taxon>
    </lineage>
</organism>
<dbReference type="SUPFAM" id="SSF81665">
    <property type="entry name" value="Calcium ATPase, transmembrane domain M"/>
    <property type="match status" value="1"/>
</dbReference>
<dbReference type="InterPro" id="IPR023298">
    <property type="entry name" value="ATPase_P-typ_TM_dom_sf"/>
</dbReference>
<dbReference type="GO" id="GO:0005886">
    <property type="term" value="C:plasma membrane"/>
    <property type="evidence" value="ECO:0007669"/>
    <property type="project" value="TreeGrafter"/>
</dbReference>
<dbReference type="GO" id="GO:0006890">
    <property type="term" value="P:retrograde vesicle-mediated transport, Golgi to endoplasmic reticulum"/>
    <property type="evidence" value="ECO:0007669"/>
    <property type="project" value="TreeGrafter"/>
</dbReference>
<evidence type="ECO:0000256" key="3">
    <source>
        <dbReference type="ARBA" id="ARBA00022989"/>
    </source>
</evidence>
<evidence type="ECO:0000256" key="5">
    <source>
        <dbReference type="SAM" id="MobiDB-lite"/>
    </source>
</evidence>
<dbReference type="Pfam" id="PF16209">
    <property type="entry name" value="PhoLip_ATPase_N"/>
    <property type="match status" value="1"/>
</dbReference>
<dbReference type="AlphaFoldDB" id="A0A813ZJW5"/>
<dbReference type="SUPFAM" id="SSF81653">
    <property type="entry name" value="Calcium ATPase, transduction domain A"/>
    <property type="match status" value="1"/>
</dbReference>
<feature type="transmembrane region" description="Helical" evidence="6">
    <location>
        <begin position="153"/>
        <end position="172"/>
    </location>
</feature>
<dbReference type="EMBL" id="CAJOBC010001502">
    <property type="protein sequence ID" value="CAF3682201.1"/>
    <property type="molecule type" value="Genomic_DNA"/>
</dbReference>
<dbReference type="PANTHER" id="PTHR24092:SF5">
    <property type="entry name" value="PHOSPHOLIPID-TRANSPORTING ATPASE"/>
    <property type="match status" value="1"/>
</dbReference>
<dbReference type="GO" id="GO:0045332">
    <property type="term" value="P:phospholipid translocation"/>
    <property type="evidence" value="ECO:0007669"/>
    <property type="project" value="TreeGrafter"/>
</dbReference>
<feature type="region of interest" description="Disordered" evidence="5">
    <location>
        <begin position="61"/>
        <end position="80"/>
    </location>
</feature>
<dbReference type="GO" id="GO:0005802">
    <property type="term" value="C:trans-Golgi network"/>
    <property type="evidence" value="ECO:0007669"/>
    <property type="project" value="TreeGrafter"/>
</dbReference>
<dbReference type="FunFam" id="3.40.1110.10:FF:000097">
    <property type="entry name" value="Phospholipid-transporting ATPase"/>
    <property type="match status" value="1"/>
</dbReference>
<dbReference type="GO" id="GO:0005524">
    <property type="term" value="F:ATP binding"/>
    <property type="evidence" value="ECO:0007669"/>
    <property type="project" value="InterPro"/>
</dbReference>
<keyword evidence="2 6" id="KW-0812">Transmembrane</keyword>
<dbReference type="PANTHER" id="PTHR24092">
    <property type="entry name" value="PROBABLE PHOSPHOLIPID-TRANSPORTING ATPASE"/>
    <property type="match status" value="1"/>
</dbReference>
<dbReference type="EMBL" id="CAJNOQ010001502">
    <property type="protein sequence ID" value="CAF0899492.1"/>
    <property type="molecule type" value="Genomic_DNA"/>
</dbReference>
<dbReference type="GO" id="GO:0006897">
    <property type="term" value="P:endocytosis"/>
    <property type="evidence" value="ECO:0007669"/>
    <property type="project" value="TreeGrafter"/>
</dbReference>
<evidence type="ECO:0000256" key="6">
    <source>
        <dbReference type="SAM" id="Phobius"/>
    </source>
</evidence>
<keyword evidence="11" id="KW-1185">Reference proteome</keyword>
<keyword evidence="3 6" id="KW-1133">Transmembrane helix</keyword>
<evidence type="ECO:0000313" key="11">
    <source>
        <dbReference type="Proteomes" id="UP000663829"/>
    </source>
</evidence>
<feature type="compositionally biased region" description="Polar residues" evidence="5">
    <location>
        <begin position="553"/>
        <end position="580"/>
    </location>
</feature>
<protein>
    <recommendedName>
        <fullName evidence="12">P-type phospholipid transporter</fullName>
    </recommendedName>
</protein>
<dbReference type="Gene3D" id="3.40.1110.10">
    <property type="entry name" value="Calcium-transporting ATPase, cytoplasmic domain N"/>
    <property type="match status" value="1"/>
</dbReference>
<evidence type="ECO:0000256" key="2">
    <source>
        <dbReference type="ARBA" id="ARBA00022692"/>
    </source>
</evidence>
<evidence type="ECO:0000313" key="10">
    <source>
        <dbReference type="EMBL" id="CAF3682201.1"/>
    </source>
</evidence>
<dbReference type="InterPro" id="IPR059000">
    <property type="entry name" value="ATPase_P-type_domA"/>
</dbReference>
<dbReference type="GO" id="GO:0140326">
    <property type="term" value="F:ATPase-coupled intramembrane lipid transporter activity"/>
    <property type="evidence" value="ECO:0007669"/>
    <property type="project" value="TreeGrafter"/>
</dbReference>
<dbReference type="GO" id="GO:0016887">
    <property type="term" value="F:ATP hydrolysis activity"/>
    <property type="evidence" value="ECO:0007669"/>
    <property type="project" value="InterPro"/>
</dbReference>
<dbReference type="InterPro" id="IPR018303">
    <property type="entry name" value="ATPase_P-typ_P_site"/>
</dbReference>
<dbReference type="NCBIfam" id="TIGR01494">
    <property type="entry name" value="ATPase_P-type"/>
    <property type="match status" value="1"/>
</dbReference>
<feature type="domain" description="P-type ATPase N-terminal" evidence="8">
    <location>
        <begin position="100"/>
        <end position="156"/>
    </location>
</feature>
<feature type="transmembrane region" description="Helical" evidence="6">
    <location>
        <begin position="361"/>
        <end position="380"/>
    </location>
</feature>
<dbReference type="GO" id="GO:0005768">
    <property type="term" value="C:endosome"/>
    <property type="evidence" value="ECO:0007669"/>
    <property type="project" value="TreeGrafter"/>
</dbReference>
<dbReference type="InterPro" id="IPR032631">
    <property type="entry name" value="P-type_ATPase_N"/>
</dbReference>
<feature type="compositionally biased region" description="Basic and acidic residues" evidence="5">
    <location>
        <begin position="69"/>
        <end position="80"/>
    </location>
</feature>
<feature type="region of interest" description="Disordered" evidence="5">
    <location>
        <begin position="553"/>
        <end position="593"/>
    </location>
</feature>
<evidence type="ECO:0000313" key="9">
    <source>
        <dbReference type="EMBL" id="CAF0899492.1"/>
    </source>
</evidence>
<comment type="caution">
    <text evidence="9">The sequence shown here is derived from an EMBL/GenBank/DDBJ whole genome shotgun (WGS) entry which is preliminary data.</text>
</comment>
<dbReference type="Pfam" id="PF00122">
    <property type="entry name" value="E1-E2_ATPase"/>
    <property type="match status" value="1"/>
</dbReference>
<evidence type="ECO:0000256" key="1">
    <source>
        <dbReference type="ARBA" id="ARBA00004370"/>
    </source>
</evidence>
<keyword evidence="4 6" id="KW-0472">Membrane</keyword>
<reference evidence="9" key="1">
    <citation type="submission" date="2021-02" db="EMBL/GenBank/DDBJ databases">
        <authorList>
            <person name="Nowell W R."/>
        </authorList>
    </citation>
    <scope>NUCLEOTIDE SEQUENCE</scope>
</reference>
<dbReference type="Pfam" id="PF13246">
    <property type="entry name" value="Cation_ATPase"/>
    <property type="match status" value="1"/>
</dbReference>
<dbReference type="OrthoDB" id="377733at2759"/>
<accession>A0A813ZJW5</accession>
<feature type="domain" description="P-type ATPase A" evidence="7">
    <location>
        <begin position="184"/>
        <end position="230"/>
    </location>
</feature>
<evidence type="ECO:0000259" key="8">
    <source>
        <dbReference type="Pfam" id="PF16209"/>
    </source>
</evidence>
<evidence type="ECO:0000256" key="4">
    <source>
        <dbReference type="ARBA" id="ARBA00023136"/>
    </source>
</evidence>
<dbReference type="InterPro" id="IPR008250">
    <property type="entry name" value="ATPase_P-typ_transduc_dom_A_sf"/>
</dbReference>
<comment type="subcellular location">
    <subcellularLocation>
        <location evidence="1">Membrane</location>
    </subcellularLocation>
</comment>
<dbReference type="PROSITE" id="PS00154">
    <property type="entry name" value="ATPASE_E1_E2"/>
    <property type="match status" value="1"/>
</dbReference>
<dbReference type="Proteomes" id="UP000681722">
    <property type="component" value="Unassembled WGS sequence"/>
</dbReference>
<name>A0A813ZJW5_9BILA</name>
<dbReference type="Gene3D" id="2.70.150.10">
    <property type="entry name" value="Calcium-transporting ATPase, cytoplasmic transduction domain A"/>
    <property type="match status" value="1"/>
</dbReference>
<dbReference type="SUPFAM" id="SSF81660">
    <property type="entry name" value="Metal cation-transporting ATPase, ATP-binding domain N"/>
    <property type="match status" value="1"/>
</dbReference>
<sequence length="755" mass="86736">MENVPLVDENDEANDIEYSDEYELTRDLTPPQTQIITKNRFRTKQTSNLLNCFQYFRHTSESNNNHQQSQEDKQQPEEKIKTKMGLTQPRNVTIGQRELRTYYPRNVIRNQKYNLLTFIPLVLFEQFRFFLNLYFLVMACTQFVPVFRVGYLYTYWGPLGFVLFVTMLREAIDDIKRAYRDKELNSQMYTLIQNGKRRKIPSSDLQVSDVIIIQKNQRIPADVVLLQTSDKSGNVIEEIASTCFIRTDQLDGETDWKLRIAVPTTHQTDVTILTTETTPSGKIHAEPPRLDIHEFNGVLSWKSDEPLSVENMLWAGTVLATGESICCVIYTGSDTRSVLNTSKPRSKVGLLDLEINTLTKLLFGALILLSVIMLALKGFHGPWWRYGVRFFLLFSYMIPISLRVNLDMGKAVYSYFMEHDKKIPGTVVRTSTIPEELGRIGYLLSDKTGTLTQNLMIFKRIHMGTVSYTNENQSEIARLIKQQFKQPSPQLQAASSTQKRSVVKRTETTKVPDAIKALALCHNVTPVFEQKSTTPALEQSHMKTSMNASVDRYSINSSRPDSPLTSTTVNDLSDEQQASQPLDPDTQEGVTYQASSPDEIALVEWTEQVGLALVHRDLQTITLCLNFSQQTLHYHILQLFPFTSETKRMGIIVRDDQTNEIIFYLKGADMVMQPIVQYNDWLQEECSNMAREGLRTLVVAKKTLTEEQYQDFEQRLLKAKLQTIDRNKRVNEIIETLERDMELLCVTGKPFIIRD</sequence>
<gene>
    <name evidence="9" type="ORF">GPM918_LOCUS8557</name>
    <name evidence="10" type="ORF">SRO942_LOCUS8557</name>
</gene>
<dbReference type="InterPro" id="IPR023299">
    <property type="entry name" value="ATPase_P-typ_cyto_dom_N"/>
</dbReference>
<dbReference type="InterPro" id="IPR001757">
    <property type="entry name" value="P_typ_ATPase"/>
</dbReference>
<evidence type="ECO:0008006" key="12">
    <source>
        <dbReference type="Google" id="ProtNLM"/>
    </source>
</evidence>
<dbReference type="Proteomes" id="UP000663829">
    <property type="component" value="Unassembled WGS sequence"/>
</dbReference>
<proteinExistence type="predicted"/>